<organism evidence="2 3">
    <name type="scientific">Candidatus Ordinivivax streblomastigis</name>
    <dbReference type="NCBI Taxonomy" id="2540710"/>
    <lineage>
        <taxon>Bacteria</taxon>
        <taxon>Pseudomonadati</taxon>
        <taxon>Bacteroidota</taxon>
        <taxon>Bacteroidia</taxon>
        <taxon>Bacteroidales</taxon>
        <taxon>Candidatus Ordinivivax</taxon>
    </lineage>
</organism>
<dbReference type="EMBL" id="SNRX01000001">
    <property type="protein sequence ID" value="KAA6303618.1"/>
    <property type="molecule type" value="Genomic_DNA"/>
</dbReference>
<protein>
    <recommendedName>
        <fullName evidence="4">T9SS C-terminal target domain-containing protein</fullName>
    </recommendedName>
</protein>
<dbReference type="Proteomes" id="UP000324575">
    <property type="component" value="Unassembled WGS sequence"/>
</dbReference>
<feature type="chain" id="PRO_5024462285" description="T9SS C-terminal target domain-containing protein" evidence="1">
    <location>
        <begin position="20"/>
        <end position="572"/>
    </location>
</feature>
<sequence length="572" mass="62880">MNKQFFTVLLSMIGMVAFADVHVPMVIKGQMKNKGYLKSDTIHLKVGGTLDNNSSSATLDIKKGGIILYTDYNADGLLFNTGNVVVGTGTGTGSDAAASAFKVRKEFPLALGSGYKHAFSPPFPVNVRDIYDPDKQKTISESSGKYDGVYIQYYDSQERANATNGYGEPWKYVMNYTEVLAANRGYAVWTRGTTDKAHTRLDFPANNIDSVAKAFQYAAKTVPVTDYRRVSYDDKYDLTSRNRGWNYIGGYLASPFATGNQGVNLSFPSGDYVSWSGAIYCQNKGNLSTTGWDNIALFDPDMNDAILSPYMAFFVQIEKGDGANHDLETALTFQQAGLTAAGQVSGHQLRADNTTTSKSFIRLNLSDQNTTAIDKSYILMEDQYRDDYQVGEDAIKMFNSNTPQLWSKLGEEDLFINALYAGGEKEVPLGMSVPATGEYTFSLNDASNLVRSAILLDKTDERVIDVLNENYSFYAQDPADVTDRFTLFLNTTPTTIDQVKIKSVIAYADHSVLTVKNIHPGDFVQVADITGRIISSGIASETAIYTTHVSEKGVYLVTVKGKQNAVLKVLNR</sequence>
<name>A0A5M8P5F7_9BACT</name>
<accession>A0A5M8P5F7</accession>
<gene>
    <name evidence="2" type="ORF">EZS26_000169</name>
</gene>
<evidence type="ECO:0000256" key="1">
    <source>
        <dbReference type="SAM" id="SignalP"/>
    </source>
</evidence>
<comment type="caution">
    <text evidence="2">The sequence shown here is derived from an EMBL/GenBank/DDBJ whole genome shotgun (WGS) entry which is preliminary data.</text>
</comment>
<reference evidence="2 3" key="1">
    <citation type="submission" date="2019-03" db="EMBL/GenBank/DDBJ databases">
        <title>Single cell metagenomics reveals metabolic interactions within the superorganism composed of flagellate Streblomastix strix and complex community of Bacteroidetes bacteria on its surface.</title>
        <authorList>
            <person name="Treitli S.C."/>
            <person name="Kolisko M."/>
            <person name="Husnik F."/>
            <person name="Keeling P."/>
            <person name="Hampl V."/>
        </authorList>
    </citation>
    <scope>NUCLEOTIDE SEQUENCE [LARGE SCALE GENOMIC DNA]</scope>
    <source>
        <strain evidence="2">St1</strain>
    </source>
</reference>
<evidence type="ECO:0000313" key="2">
    <source>
        <dbReference type="EMBL" id="KAA6303618.1"/>
    </source>
</evidence>
<feature type="signal peptide" evidence="1">
    <location>
        <begin position="1"/>
        <end position="19"/>
    </location>
</feature>
<dbReference type="AlphaFoldDB" id="A0A5M8P5F7"/>
<keyword evidence="1" id="KW-0732">Signal</keyword>
<proteinExistence type="predicted"/>
<evidence type="ECO:0008006" key="4">
    <source>
        <dbReference type="Google" id="ProtNLM"/>
    </source>
</evidence>
<evidence type="ECO:0000313" key="3">
    <source>
        <dbReference type="Proteomes" id="UP000324575"/>
    </source>
</evidence>